<keyword evidence="17" id="KW-1185">Reference proteome</keyword>
<evidence type="ECO:0000256" key="5">
    <source>
        <dbReference type="ARBA" id="ARBA00022857"/>
    </source>
</evidence>
<dbReference type="InterPro" id="IPR046952">
    <property type="entry name" value="GSHR/TRXR-like"/>
</dbReference>
<comment type="caution">
    <text evidence="16">The sequence shown here is derived from an EMBL/GenBank/DDBJ whole genome shotgun (WGS) entry which is preliminary data.</text>
</comment>
<organism evidence="16 17">
    <name type="scientific">Grallaria varia</name>
    <name type="common">variegated antpitta</name>
    <dbReference type="NCBI Taxonomy" id="117165"/>
    <lineage>
        <taxon>Eukaryota</taxon>
        <taxon>Metazoa</taxon>
        <taxon>Chordata</taxon>
        <taxon>Craniata</taxon>
        <taxon>Vertebrata</taxon>
        <taxon>Euteleostomi</taxon>
        <taxon>Archelosauria</taxon>
        <taxon>Archosauria</taxon>
        <taxon>Dinosauria</taxon>
        <taxon>Saurischia</taxon>
        <taxon>Theropoda</taxon>
        <taxon>Coelurosauria</taxon>
        <taxon>Aves</taxon>
        <taxon>Neognathae</taxon>
        <taxon>Neoaves</taxon>
        <taxon>Telluraves</taxon>
        <taxon>Australaves</taxon>
        <taxon>Passeriformes</taxon>
        <taxon>Formicariidae</taxon>
        <taxon>Grallaria</taxon>
    </lineage>
</organism>
<evidence type="ECO:0000313" key="17">
    <source>
        <dbReference type="Proteomes" id="UP000591535"/>
    </source>
</evidence>
<dbReference type="GO" id="GO:0004362">
    <property type="term" value="F:glutathione-disulfide reductase (NADPH) activity"/>
    <property type="evidence" value="ECO:0007669"/>
    <property type="project" value="TreeGrafter"/>
</dbReference>
<dbReference type="PANTHER" id="PTHR42737:SF7">
    <property type="entry name" value="THIOREDOXIN-DISULFIDE REDUCTASE"/>
    <property type="match status" value="1"/>
</dbReference>
<dbReference type="SUPFAM" id="SSF55424">
    <property type="entry name" value="FAD/NAD-linked reductases, dimerisation (C-terminal) domain"/>
    <property type="match status" value="1"/>
</dbReference>
<gene>
    <name evidence="16" type="primary">Txnrd2</name>
    <name evidence="16" type="ORF">GRAVAR_R03381</name>
</gene>
<dbReference type="SUPFAM" id="SSF51971">
    <property type="entry name" value="Nucleotide-binding domain"/>
    <property type="match status" value="1"/>
</dbReference>
<evidence type="ECO:0000259" key="15">
    <source>
        <dbReference type="Pfam" id="PF07992"/>
    </source>
</evidence>
<dbReference type="Gene3D" id="3.50.50.60">
    <property type="entry name" value="FAD/NAD(P)-binding domain"/>
    <property type="match status" value="2"/>
</dbReference>
<dbReference type="InterPro" id="IPR023753">
    <property type="entry name" value="FAD/NAD-binding_dom"/>
</dbReference>
<feature type="active site" description="Proton acceptor" evidence="10">
    <location>
        <position position="463"/>
    </location>
</feature>
<evidence type="ECO:0000256" key="6">
    <source>
        <dbReference type="ARBA" id="ARBA00022933"/>
    </source>
</evidence>
<feature type="binding site" evidence="11">
    <location>
        <position position="60"/>
    </location>
    <ligand>
        <name>FAD</name>
        <dbReference type="ChEBI" id="CHEBI:57692"/>
    </ligand>
</feature>
<dbReference type="FunFam" id="3.50.50.60:FF:000190">
    <property type="entry name" value="Thioredoxin reductase"/>
    <property type="match status" value="1"/>
</dbReference>
<evidence type="ECO:0000256" key="7">
    <source>
        <dbReference type="ARBA" id="ARBA00023002"/>
    </source>
</evidence>
<dbReference type="InterPro" id="IPR004099">
    <property type="entry name" value="Pyr_nucl-diS_OxRdtase_dimer"/>
</dbReference>
<feature type="non-terminal residue" evidence="16">
    <location>
        <position position="1"/>
    </location>
</feature>
<dbReference type="GO" id="GO:0005829">
    <property type="term" value="C:cytosol"/>
    <property type="evidence" value="ECO:0007669"/>
    <property type="project" value="TreeGrafter"/>
</dbReference>
<feature type="domain" description="Pyridine nucleotide-disulphide oxidoreductase dimerisation" evidence="14">
    <location>
        <begin position="361"/>
        <end position="472"/>
    </location>
</feature>
<evidence type="ECO:0000256" key="4">
    <source>
        <dbReference type="ARBA" id="ARBA00022827"/>
    </source>
</evidence>
<dbReference type="PIRSF" id="PIRSF000350">
    <property type="entry name" value="Mercury_reductase_MerA"/>
    <property type="match status" value="1"/>
</dbReference>
<comment type="cofactor">
    <cofactor evidence="11">
        <name>FAD</name>
        <dbReference type="ChEBI" id="CHEBI:57692"/>
    </cofactor>
    <text evidence="11">Binds 1 FAD per subunit.</text>
</comment>
<dbReference type="Pfam" id="PF07992">
    <property type="entry name" value="Pyr_redox_2"/>
    <property type="match status" value="1"/>
</dbReference>
<evidence type="ECO:0000256" key="2">
    <source>
        <dbReference type="ARBA" id="ARBA00012610"/>
    </source>
</evidence>
<evidence type="ECO:0000256" key="1">
    <source>
        <dbReference type="ARBA" id="ARBA00007532"/>
    </source>
</evidence>
<dbReference type="GO" id="GO:0004791">
    <property type="term" value="F:thioredoxin-disulfide reductase (NADPH) activity"/>
    <property type="evidence" value="ECO:0007669"/>
    <property type="project" value="UniProtKB-EC"/>
</dbReference>
<dbReference type="InterPro" id="IPR006338">
    <property type="entry name" value="Thioredoxin/glutathione_Rdtase"/>
</dbReference>
<evidence type="ECO:0000256" key="10">
    <source>
        <dbReference type="PIRSR" id="PIRSR000350-2"/>
    </source>
</evidence>
<dbReference type="GO" id="GO:0005739">
    <property type="term" value="C:mitochondrion"/>
    <property type="evidence" value="ECO:0007669"/>
    <property type="project" value="TreeGrafter"/>
</dbReference>
<evidence type="ECO:0000313" key="16">
    <source>
        <dbReference type="EMBL" id="NXG16822.1"/>
    </source>
</evidence>
<dbReference type="InterPro" id="IPR001100">
    <property type="entry name" value="Pyr_nuc-diS_OxRdtase"/>
</dbReference>
<dbReference type="FunFam" id="3.30.390.30:FF:000004">
    <property type="entry name" value="Thioredoxin reductase 1, cytoplasmic"/>
    <property type="match status" value="1"/>
</dbReference>
<dbReference type="Pfam" id="PF02852">
    <property type="entry name" value="Pyr_redox_dim"/>
    <property type="match status" value="1"/>
</dbReference>
<keyword evidence="7 13" id="KW-0560">Oxidoreductase</keyword>
<protein>
    <recommendedName>
        <fullName evidence="2">thioredoxin-disulfide reductase (NADPH)</fullName>
        <ecNumber evidence="2">1.8.1.9</ecNumber>
    </recommendedName>
</protein>
<dbReference type="GO" id="GO:0045454">
    <property type="term" value="P:cell redox homeostasis"/>
    <property type="evidence" value="ECO:0007669"/>
    <property type="project" value="InterPro"/>
</dbReference>
<dbReference type="PROSITE" id="PS00076">
    <property type="entry name" value="PYRIDINE_REDOX_1"/>
    <property type="match status" value="1"/>
</dbReference>
<keyword evidence="3 13" id="KW-0285">Flavoprotein</keyword>
<comment type="similarity">
    <text evidence="1 13">Belongs to the class-I pyridine nucleotide-disulfide oxidoreductase family.</text>
</comment>
<evidence type="ECO:0000256" key="13">
    <source>
        <dbReference type="RuleBase" id="RU003691"/>
    </source>
</evidence>
<dbReference type="NCBIfam" id="TIGR01438">
    <property type="entry name" value="TGR"/>
    <property type="match status" value="1"/>
</dbReference>
<dbReference type="Proteomes" id="UP000591535">
    <property type="component" value="Unassembled WGS sequence"/>
</dbReference>
<keyword evidence="11" id="KW-0547">Nucleotide-binding</keyword>
<evidence type="ECO:0000259" key="14">
    <source>
        <dbReference type="Pfam" id="PF02852"/>
    </source>
</evidence>
<dbReference type="PANTHER" id="PTHR42737">
    <property type="entry name" value="GLUTATHIONE REDUCTASE"/>
    <property type="match status" value="1"/>
</dbReference>
<dbReference type="GO" id="GO:0050660">
    <property type="term" value="F:flavin adenine dinucleotide binding"/>
    <property type="evidence" value="ECO:0007669"/>
    <property type="project" value="InterPro"/>
</dbReference>
<feature type="binding site" evidence="11">
    <location>
        <position position="283"/>
    </location>
    <ligand>
        <name>NAD(+)</name>
        <dbReference type="ChEBI" id="CHEBI:57540"/>
    </ligand>
</feature>
<keyword evidence="9 13" id="KW-0676">Redox-active center</keyword>
<dbReference type="GO" id="GO:0006749">
    <property type="term" value="P:glutathione metabolic process"/>
    <property type="evidence" value="ECO:0007669"/>
    <property type="project" value="TreeGrafter"/>
</dbReference>
<reference evidence="16 17" key="1">
    <citation type="submission" date="2019-09" db="EMBL/GenBank/DDBJ databases">
        <title>Bird 10,000 Genomes (B10K) Project - Family phase.</title>
        <authorList>
            <person name="Zhang G."/>
        </authorList>
    </citation>
    <scope>NUCLEOTIDE SEQUENCE [LARGE SCALE GENOMIC DNA]</scope>
    <source>
        <strain evidence="16">B10K-DU-001-02</strain>
        <tissue evidence="16">Muscle</tissue>
    </source>
</reference>
<keyword evidence="4 11" id="KW-0274">FAD</keyword>
<feature type="domain" description="FAD/NAD(P)-binding" evidence="15">
    <location>
        <begin position="5"/>
        <end position="341"/>
    </location>
</feature>
<dbReference type="InterPro" id="IPR016156">
    <property type="entry name" value="FAD/NAD-linked_Rdtase_dimer_sf"/>
</dbReference>
<dbReference type="PRINTS" id="PR00368">
    <property type="entry name" value="FADPNR"/>
</dbReference>
<feature type="non-terminal residue" evidence="16">
    <location>
        <position position="488"/>
    </location>
</feature>
<dbReference type="AlphaFoldDB" id="A0A7K8ZM10"/>
<evidence type="ECO:0000256" key="9">
    <source>
        <dbReference type="ARBA" id="ARBA00023284"/>
    </source>
</evidence>
<dbReference type="Gene3D" id="3.30.390.30">
    <property type="match status" value="1"/>
</dbReference>
<evidence type="ECO:0000256" key="11">
    <source>
        <dbReference type="PIRSR" id="PIRSR000350-3"/>
    </source>
</evidence>
<feature type="binding site" evidence="11">
    <location>
        <position position="124"/>
    </location>
    <ligand>
        <name>FAD</name>
        <dbReference type="ChEBI" id="CHEBI:57692"/>
    </ligand>
</feature>
<dbReference type="GO" id="GO:0034599">
    <property type="term" value="P:cellular response to oxidative stress"/>
    <property type="evidence" value="ECO:0007669"/>
    <property type="project" value="TreeGrafter"/>
</dbReference>
<keyword evidence="6" id="KW-0712">Selenocysteine</keyword>
<evidence type="ECO:0000256" key="3">
    <source>
        <dbReference type="ARBA" id="ARBA00022630"/>
    </source>
</evidence>
<dbReference type="InterPro" id="IPR012999">
    <property type="entry name" value="Pyr_OxRdtase_I_AS"/>
</dbReference>
<dbReference type="InterPro" id="IPR036188">
    <property type="entry name" value="FAD/NAD-bd_sf"/>
</dbReference>
<feature type="disulfide bond" description="Redox-active" evidence="12">
    <location>
        <begin position="51"/>
        <end position="56"/>
    </location>
</feature>
<feature type="binding site" evidence="11">
    <location>
        <position position="325"/>
    </location>
    <ligand>
        <name>FAD</name>
        <dbReference type="ChEBI" id="CHEBI:57692"/>
    </ligand>
</feature>
<dbReference type="EC" id="1.8.1.9" evidence="2"/>
<dbReference type="EMBL" id="VWZG01003933">
    <property type="protein sequence ID" value="NXG16822.1"/>
    <property type="molecule type" value="Genomic_DNA"/>
</dbReference>
<proteinExistence type="inferred from homology"/>
<keyword evidence="8" id="KW-1015">Disulfide bond</keyword>
<sequence>GKNEYDLLVIGGGSGGLACAKEAAQFGRKVAVLDYVEPSPQGTSWGLGGTCVNVGCIPKKLMHQAALLGGALKDAQRYGWNIAQPVHHTWSVMAQAVQNYVKSLNWGHRVQLQDKKVKYFNMKGSFSGPHTVRGLTKAGKETIVTADNIVIATGGRPKYPTHIAGALEYGITSDDLFWLKESPGKTLTPFVFNVSLECAGFLTGIGLDTTVMMRSIPLRGFDQASQMASLVTEHMESYGTKFLKRCFPTKVEKLENRLQVTWKNTDLGTEETESFDTVMWAVGRAPDTKTLNLETVGVKTNSETGKIIVDASEATSVPHIYAIGDITEGRPELTPTAIAAGKLLAQRLFGHSSELMDYDNVPTTVFTPLEYGCVGLSEEAAVQCHGSDNIEVFHAYYKPLEFTVAERDATQCYMKMVCLREREQRILGLHFIGPNAGEVIQGFALGVKCGATYAQLMKTVGIHPTCAEEVTKLHITKRSGLDATVTGC</sequence>
<dbReference type="PRINTS" id="PR00411">
    <property type="entry name" value="PNDRDTASEI"/>
</dbReference>
<evidence type="ECO:0000256" key="8">
    <source>
        <dbReference type="ARBA" id="ARBA00023157"/>
    </source>
</evidence>
<keyword evidence="5" id="KW-0521">NADP</keyword>
<accession>A0A7K8ZM10</accession>
<evidence type="ECO:0000256" key="12">
    <source>
        <dbReference type="PIRSR" id="PIRSR000350-4"/>
    </source>
</evidence>
<name>A0A7K8ZM10_9PASS</name>
<dbReference type="SUPFAM" id="SSF51905">
    <property type="entry name" value="FAD/NAD(P)-binding domain"/>
    <property type="match status" value="1"/>
</dbReference>
<keyword evidence="11" id="KW-0520">NAD</keyword>